<organism evidence="6 7">
    <name type="scientific">Streptococcus pantholopis</name>
    <dbReference type="NCBI Taxonomy" id="1811193"/>
    <lineage>
        <taxon>Bacteria</taxon>
        <taxon>Bacillati</taxon>
        <taxon>Bacillota</taxon>
        <taxon>Bacilli</taxon>
        <taxon>Lactobacillales</taxon>
        <taxon>Streptococcaceae</taxon>
        <taxon>Streptococcus</taxon>
    </lineage>
</organism>
<evidence type="ECO:0000256" key="3">
    <source>
        <dbReference type="ARBA" id="ARBA00022679"/>
    </source>
</evidence>
<dbReference type="InterPro" id="IPR012147">
    <property type="entry name" value="P_Ac_Bu_trans"/>
</dbReference>
<dbReference type="Proteomes" id="UP000077317">
    <property type="component" value="Chromosome"/>
</dbReference>
<feature type="domain" description="Phosphate acetyl/butaryl transferase" evidence="5">
    <location>
        <begin position="3"/>
        <end position="326"/>
    </location>
</feature>
<dbReference type="AlphaFoldDB" id="A0A172Q877"/>
<protein>
    <submittedName>
        <fullName evidence="6">Phosphate acetyltransferase</fullName>
    </submittedName>
</protein>
<dbReference type="OrthoDB" id="9805787at2"/>
<evidence type="ECO:0000313" key="7">
    <source>
        <dbReference type="Proteomes" id="UP000077317"/>
    </source>
</evidence>
<dbReference type="Gene3D" id="3.40.50.10750">
    <property type="entry name" value="Isocitrate/Isopropylmalate dehydrogenase-like"/>
    <property type="match status" value="1"/>
</dbReference>
<dbReference type="InterPro" id="IPR042113">
    <property type="entry name" value="P_AcTrfase_dom1"/>
</dbReference>
<dbReference type="STRING" id="1811193.A0O21_06450"/>
<dbReference type="InterPro" id="IPR002505">
    <property type="entry name" value="PTA_PTB"/>
</dbReference>
<name>A0A172Q877_9STRE</name>
<evidence type="ECO:0000256" key="1">
    <source>
        <dbReference type="ARBA" id="ARBA00000705"/>
    </source>
</evidence>
<dbReference type="PANTHER" id="PTHR43356">
    <property type="entry name" value="PHOSPHATE ACETYLTRANSFERASE"/>
    <property type="match status" value="1"/>
</dbReference>
<dbReference type="GO" id="GO:0008959">
    <property type="term" value="F:phosphate acetyltransferase activity"/>
    <property type="evidence" value="ECO:0007669"/>
    <property type="project" value="UniProtKB-EC"/>
</dbReference>
<dbReference type="KEGG" id="spat:A0O21_06450"/>
<dbReference type="Pfam" id="PF01515">
    <property type="entry name" value="PTA_PTB"/>
    <property type="match status" value="1"/>
</dbReference>
<keyword evidence="7" id="KW-1185">Reference proteome</keyword>
<comment type="catalytic activity">
    <reaction evidence="1">
        <text>acetyl-CoA + phosphate = acetyl phosphate + CoA</text>
        <dbReference type="Rhea" id="RHEA:19521"/>
        <dbReference type="ChEBI" id="CHEBI:22191"/>
        <dbReference type="ChEBI" id="CHEBI:43474"/>
        <dbReference type="ChEBI" id="CHEBI:57287"/>
        <dbReference type="ChEBI" id="CHEBI:57288"/>
        <dbReference type="EC" id="2.3.1.8"/>
    </reaction>
</comment>
<gene>
    <name evidence="6" type="ORF">A0O21_06450</name>
</gene>
<keyword evidence="3 6" id="KW-0808">Transferase</keyword>
<dbReference type="PANTHER" id="PTHR43356:SF3">
    <property type="entry name" value="PHOSPHATE ACETYLTRANSFERASE"/>
    <property type="match status" value="1"/>
</dbReference>
<dbReference type="InterPro" id="IPR050500">
    <property type="entry name" value="Phos_Acetyltrans/Butyryltrans"/>
</dbReference>
<evidence type="ECO:0000259" key="5">
    <source>
        <dbReference type="Pfam" id="PF01515"/>
    </source>
</evidence>
<evidence type="ECO:0000256" key="2">
    <source>
        <dbReference type="ARBA" id="ARBA00005656"/>
    </source>
</evidence>
<evidence type="ECO:0000313" key="6">
    <source>
        <dbReference type="EMBL" id="AND79689.1"/>
    </source>
</evidence>
<proteinExistence type="inferred from homology"/>
<dbReference type="EMBL" id="CP014699">
    <property type="protein sequence ID" value="AND79689.1"/>
    <property type="molecule type" value="Genomic_DNA"/>
</dbReference>
<evidence type="ECO:0000256" key="4">
    <source>
        <dbReference type="ARBA" id="ARBA00023315"/>
    </source>
</evidence>
<dbReference type="RefSeq" id="WP_067063141.1">
    <property type="nucleotide sequence ID" value="NZ_CP014699.1"/>
</dbReference>
<dbReference type="InterPro" id="IPR042112">
    <property type="entry name" value="P_AcTrfase_dom2"/>
</dbReference>
<accession>A0A172Q877</accession>
<dbReference type="Gene3D" id="3.40.50.10950">
    <property type="match status" value="1"/>
</dbReference>
<sequence>MDILERVYQRAQRQPARMVFPEAYDEKILQAAYQAGKKGYIKPVLVGCPQKIKALCQELQLDSQVFTIYDVEDDELKESLLSAYANYPYAIFKGKSLKRRLADPLYYALVLTALDKVDAAFAGISQPTGDIILAGQSIVGLKKEIATVSSCGIMQIPGFKGSEGDLLAFGDAAVCQNPDAAELASIAIATCETVRSLLDWEPRCALLSYSSLGSGSGELADKVVEAVRIANEQRPDLAIEGEFQLDTAINPSSAAKKVSQSSKVAGRANVIIFPDLNAGNIGVKLVQQFAQADAYGPMITGMNKVISDCSRSAPVSELVGNIALTAVRAMC</sequence>
<keyword evidence="4" id="KW-0012">Acyltransferase</keyword>
<dbReference type="PIRSF" id="PIRSF000428">
    <property type="entry name" value="P_Ac_trans"/>
    <property type="match status" value="1"/>
</dbReference>
<comment type="similarity">
    <text evidence="2">Belongs to the phosphate acetyltransferase and butyryltransferase family.</text>
</comment>
<reference evidence="6 7" key="1">
    <citation type="journal article" date="2016" name="Int. J. Syst. Evol. Microbiol.">
        <title>Streptococcuspantholopis sp. nov., isolated from faeces of the Tibetan antelope (Pantholops hodgsonii).</title>
        <authorList>
            <person name="Bai X."/>
            <person name="Xiong Y."/>
            <person name="Lu S."/>
            <person name="Jin D."/>
            <person name="Lai X."/>
            <person name="Yang J."/>
            <person name="Niu L."/>
            <person name="Hu S."/>
            <person name="Meng X."/>
            <person name="Pu J."/>
            <person name="Ye C."/>
            <person name="Xu J."/>
        </authorList>
    </citation>
    <scope>NUCLEOTIDE SEQUENCE [LARGE SCALE GENOMIC DNA]</scope>
    <source>
        <strain evidence="6 7">TA 26</strain>
    </source>
</reference>
<reference evidence="7" key="2">
    <citation type="submission" date="2016-03" db="EMBL/GenBank/DDBJ databases">
        <title>Streptococcus antelopensis sp. nov., isolated from the feces of the Tibetan antelope (Pantholops hodgsonii) in Hoh Xil National Nature Reserve, Qinghai, China.</title>
        <authorList>
            <person name="Bai X."/>
        </authorList>
    </citation>
    <scope>NUCLEOTIDE SEQUENCE [LARGE SCALE GENOMIC DNA]</scope>
    <source>
        <strain evidence="7">TA 26</strain>
    </source>
</reference>
<dbReference type="SUPFAM" id="SSF53659">
    <property type="entry name" value="Isocitrate/Isopropylmalate dehydrogenase-like"/>
    <property type="match status" value="1"/>
</dbReference>